<reference evidence="4" key="1">
    <citation type="journal article" date="2019" name="Int. J. Syst. Evol. Microbiol.">
        <title>The Global Catalogue of Microorganisms (GCM) 10K type strain sequencing project: providing services to taxonomists for standard genome sequencing and annotation.</title>
        <authorList>
            <consortium name="The Broad Institute Genomics Platform"/>
            <consortium name="The Broad Institute Genome Sequencing Center for Infectious Disease"/>
            <person name="Wu L."/>
            <person name="Ma J."/>
        </authorList>
    </citation>
    <scope>NUCLEOTIDE SEQUENCE [LARGE SCALE GENOMIC DNA]</scope>
    <source>
        <strain evidence="4">CGMCC 4.5798</strain>
    </source>
</reference>
<name>A0ABW0RTC1_9BURK</name>
<feature type="transmembrane region" description="Helical" evidence="2">
    <location>
        <begin position="81"/>
        <end position="99"/>
    </location>
</feature>
<evidence type="ECO:0000313" key="4">
    <source>
        <dbReference type="Proteomes" id="UP001596086"/>
    </source>
</evidence>
<proteinExistence type="predicted"/>
<feature type="region of interest" description="Disordered" evidence="1">
    <location>
        <begin position="281"/>
        <end position="304"/>
    </location>
</feature>
<feature type="transmembrane region" description="Helical" evidence="2">
    <location>
        <begin position="7"/>
        <end position="29"/>
    </location>
</feature>
<gene>
    <name evidence="3" type="ORF">ACFPO9_02135</name>
</gene>
<sequence>MKKAIGTLLWLAGHIVNGLALFGAVVYLFGTVVWMHAPLAGVLLAGAPMLLAPLALAWLCRRIGRRWRDGLPALPASRRKRGLLGGLAVATAGVLAMLARTGVNEYKCSIDPSRTAATHAAETRKNGFELVCESALARYDVGLLPKLIATRKLAFTPVDLSRTPFAQLESLGSRAETVVGVRSRLYRGFRLPDGHRLILFEQDMSADGSTSWRDPKDEPERVNGHPARLSVMEDPTGKAVSLLSWMEGRRDYQLWVDANVARVPLRQQLFALAASIPQAVPACPNEPPPRSARLGADGQPVEEPMPQVLTSAQMDAMFDRSKRPCK</sequence>
<keyword evidence="2" id="KW-1133">Transmembrane helix</keyword>
<keyword evidence="2" id="KW-0472">Membrane</keyword>
<dbReference type="EMBL" id="JBHSMZ010000001">
    <property type="protein sequence ID" value="MFC5547311.1"/>
    <property type="molecule type" value="Genomic_DNA"/>
</dbReference>
<dbReference type="Proteomes" id="UP001596086">
    <property type="component" value="Unassembled WGS sequence"/>
</dbReference>
<accession>A0ABW0RTC1</accession>
<evidence type="ECO:0000313" key="3">
    <source>
        <dbReference type="EMBL" id="MFC5547311.1"/>
    </source>
</evidence>
<evidence type="ECO:0000256" key="2">
    <source>
        <dbReference type="SAM" id="Phobius"/>
    </source>
</evidence>
<feature type="transmembrane region" description="Helical" evidence="2">
    <location>
        <begin position="35"/>
        <end position="60"/>
    </location>
</feature>
<comment type="caution">
    <text evidence="3">The sequence shown here is derived from an EMBL/GenBank/DDBJ whole genome shotgun (WGS) entry which is preliminary data.</text>
</comment>
<dbReference type="RefSeq" id="WP_379766350.1">
    <property type="nucleotide sequence ID" value="NZ_JBHSMZ010000001.1"/>
</dbReference>
<evidence type="ECO:0000256" key="1">
    <source>
        <dbReference type="SAM" id="MobiDB-lite"/>
    </source>
</evidence>
<organism evidence="3 4">
    <name type="scientific">Massilia aerilata</name>
    <dbReference type="NCBI Taxonomy" id="453817"/>
    <lineage>
        <taxon>Bacteria</taxon>
        <taxon>Pseudomonadati</taxon>
        <taxon>Pseudomonadota</taxon>
        <taxon>Betaproteobacteria</taxon>
        <taxon>Burkholderiales</taxon>
        <taxon>Oxalobacteraceae</taxon>
        <taxon>Telluria group</taxon>
        <taxon>Massilia</taxon>
    </lineage>
</organism>
<protein>
    <submittedName>
        <fullName evidence="3">Uncharacterized protein</fullName>
    </submittedName>
</protein>
<keyword evidence="2" id="KW-0812">Transmembrane</keyword>
<keyword evidence="4" id="KW-1185">Reference proteome</keyword>